<accession>A0A164GEZ2</accession>
<comment type="caution">
    <text evidence="1">The sequence shown here is derived from an EMBL/GenBank/DDBJ whole genome shotgun (WGS) entry which is preliminary data.</text>
</comment>
<feature type="non-terminal residue" evidence="1">
    <location>
        <position position="1"/>
    </location>
</feature>
<evidence type="ECO:0000313" key="1">
    <source>
        <dbReference type="EMBL" id="KZR98882.1"/>
    </source>
</evidence>
<evidence type="ECO:0000313" key="2">
    <source>
        <dbReference type="Proteomes" id="UP000076858"/>
    </source>
</evidence>
<reference evidence="1 2" key="1">
    <citation type="submission" date="2016-03" db="EMBL/GenBank/DDBJ databases">
        <title>EvidentialGene: Evidence-directed Construction of Genes on Genomes.</title>
        <authorList>
            <person name="Gilbert D.G."/>
            <person name="Choi J.-H."/>
            <person name="Mockaitis K."/>
            <person name="Colbourne J."/>
            <person name="Pfrender M."/>
        </authorList>
    </citation>
    <scope>NUCLEOTIDE SEQUENCE [LARGE SCALE GENOMIC DNA]</scope>
    <source>
        <strain evidence="1 2">Xinb3</strain>
        <tissue evidence="1">Complete organism</tissue>
    </source>
</reference>
<dbReference type="Proteomes" id="UP000076858">
    <property type="component" value="Unassembled WGS sequence"/>
</dbReference>
<dbReference type="EMBL" id="LRGB01015477">
    <property type="protein sequence ID" value="KZR98882.1"/>
    <property type="molecule type" value="Genomic_DNA"/>
</dbReference>
<dbReference type="AlphaFoldDB" id="A0A164GEZ2"/>
<protein>
    <submittedName>
        <fullName evidence="1">Uncharacterized protein</fullName>
    </submittedName>
</protein>
<name>A0A164GEZ2_9CRUS</name>
<feature type="non-terminal residue" evidence="1">
    <location>
        <position position="96"/>
    </location>
</feature>
<organism evidence="1 2">
    <name type="scientific">Daphnia magna</name>
    <dbReference type="NCBI Taxonomy" id="35525"/>
    <lineage>
        <taxon>Eukaryota</taxon>
        <taxon>Metazoa</taxon>
        <taxon>Ecdysozoa</taxon>
        <taxon>Arthropoda</taxon>
        <taxon>Crustacea</taxon>
        <taxon>Branchiopoda</taxon>
        <taxon>Diplostraca</taxon>
        <taxon>Cladocera</taxon>
        <taxon>Anomopoda</taxon>
        <taxon>Daphniidae</taxon>
        <taxon>Daphnia</taxon>
    </lineage>
</organism>
<keyword evidence="2" id="KW-1185">Reference proteome</keyword>
<sequence>VVVRAAVVGVGDEQATIVVDIVVALAGRHRHLRVRQDLVAGEARAVLDRDLIVSEAADQRLLADRTVQDRDDVVVVTAVERVGAGVLGIDLVVAAI</sequence>
<gene>
    <name evidence="1" type="ORF">APZ42_005493</name>
</gene>
<proteinExistence type="predicted"/>